<sequence length="217" mass="25905">MDIVIVILEILILLALGCLVLFRKALFSYASEKGKNLATKEDISEITKKIENVRFDYAGQLERSKTHFNAQLKNHGFRYEKEFEILQELTALLVETRDTCLSLRPIMDHVDPNQSEEERKKERLGRFYKARRELYLARETKQPFYPEEIYEAIVSVENATHRESVRYRHRDPFRDDDRYDYWEDAEKRQEEVVNNADTAIKIIRSRVREWELVETSL</sequence>
<organism evidence="2 3">
    <name type="scientific">Marinomonas colpomeniae</name>
    <dbReference type="NCBI Taxonomy" id="2774408"/>
    <lineage>
        <taxon>Bacteria</taxon>
        <taxon>Pseudomonadati</taxon>
        <taxon>Pseudomonadota</taxon>
        <taxon>Gammaproteobacteria</taxon>
        <taxon>Oceanospirillales</taxon>
        <taxon>Oceanospirillaceae</taxon>
        <taxon>Marinomonas</taxon>
    </lineage>
</organism>
<dbReference type="RefSeq" id="WP_191595253.1">
    <property type="nucleotide sequence ID" value="NZ_JACYFC010000004.1"/>
</dbReference>
<feature type="transmembrane region" description="Helical" evidence="1">
    <location>
        <begin position="6"/>
        <end position="26"/>
    </location>
</feature>
<keyword evidence="1" id="KW-0472">Membrane</keyword>
<name>A0ABR8P0N9_9GAMM</name>
<accession>A0ABR8P0N9</accession>
<dbReference type="EMBL" id="JACYFC010000004">
    <property type="protein sequence ID" value="MBD5771860.1"/>
    <property type="molecule type" value="Genomic_DNA"/>
</dbReference>
<comment type="caution">
    <text evidence="2">The sequence shown here is derived from an EMBL/GenBank/DDBJ whole genome shotgun (WGS) entry which is preliminary data.</text>
</comment>
<evidence type="ECO:0000313" key="2">
    <source>
        <dbReference type="EMBL" id="MBD5771860.1"/>
    </source>
</evidence>
<keyword evidence="1" id="KW-0812">Transmembrane</keyword>
<evidence type="ECO:0000256" key="1">
    <source>
        <dbReference type="SAM" id="Phobius"/>
    </source>
</evidence>
<evidence type="ECO:0000313" key="3">
    <source>
        <dbReference type="Proteomes" id="UP000604161"/>
    </source>
</evidence>
<reference evidence="2 3" key="1">
    <citation type="submission" date="2020-09" db="EMBL/GenBank/DDBJ databases">
        <title>Marinomonas sp. nov., isolated from the cysticercosis algae of Qingdao, China.</title>
        <authorList>
            <person name="Sun X."/>
        </authorList>
    </citation>
    <scope>NUCLEOTIDE SEQUENCE [LARGE SCALE GENOMIC DNA]</scope>
    <source>
        <strain evidence="2 3">SM2066</strain>
    </source>
</reference>
<proteinExistence type="predicted"/>
<keyword evidence="3" id="KW-1185">Reference proteome</keyword>
<gene>
    <name evidence="2" type="ORF">IF202_12470</name>
</gene>
<keyword evidence="1" id="KW-1133">Transmembrane helix</keyword>
<protein>
    <submittedName>
        <fullName evidence="2">Uncharacterized protein</fullName>
    </submittedName>
</protein>
<dbReference type="Proteomes" id="UP000604161">
    <property type="component" value="Unassembled WGS sequence"/>
</dbReference>